<dbReference type="Pfam" id="PF13640">
    <property type="entry name" value="2OG-FeII_Oxy_3"/>
    <property type="match status" value="1"/>
</dbReference>
<comment type="cofactor">
    <cofactor evidence="1 7">
        <name>L-ascorbate</name>
        <dbReference type="ChEBI" id="CHEBI:38290"/>
    </cofactor>
</comment>
<evidence type="ECO:0000256" key="7">
    <source>
        <dbReference type="HAMAP-Rule" id="MF_00657"/>
    </source>
</evidence>
<proteinExistence type="inferred from homology"/>
<dbReference type="InterPro" id="IPR041097">
    <property type="entry name" value="PKHD_C"/>
</dbReference>
<comment type="caution">
    <text evidence="9">The sequence shown here is derived from an EMBL/GenBank/DDBJ whole genome shotgun (WGS) entry which is preliminary data.</text>
</comment>
<dbReference type="NCBIfam" id="NF003974">
    <property type="entry name" value="PRK05467.1-3"/>
    <property type="match status" value="1"/>
</dbReference>
<feature type="domain" description="Fe2OG dioxygenase" evidence="8">
    <location>
        <begin position="77"/>
        <end position="171"/>
    </location>
</feature>
<dbReference type="SMART" id="SM00702">
    <property type="entry name" value="P4Hc"/>
    <property type="match status" value="1"/>
</dbReference>
<protein>
    <submittedName>
        <fullName evidence="9">PKHD-type hydroxylase</fullName>
    </submittedName>
</protein>
<dbReference type="Pfam" id="PF18331">
    <property type="entry name" value="PKHD_C"/>
    <property type="match status" value="1"/>
</dbReference>
<dbReference type="HAMAP" id="MF_00657">
    <property type="entry name" value="Hydroxyl_YbiX"/>
    <property type="match status" value="1"/>
</dbReference>
<keyword evidence="4 7" id="KW-0223">Dioxygenase</keyword>
<comment type="cofactor">
    <cofactor evidence="7">
        <name>Fe(2+)</name>
        <dbReference type="ChEBI" id="CHEBI:29033"/>
    </cofactor>
    <text evidence="7">Binds 1 Fe(2+) ion per subunit.</text>
</comment>
<dbReference type="InterPro" id="IPR006620">
    <property type="entry name" value="Pro_4_hyd_alph"/>
</dbReference>
<dbReference type="NCBIfam" id="NF003975">
    <property type="entry name" value="PRK05467.1-4"/>
    <property type="match status" value="1"/>
</dbReference>
<dbReference type="InterPro" id="IPR044862">
    <property type="entry name" value="Pro_4_hyd_alph_FE2OG_OXY"/>
</dbReference>
<feature type="binding site" evidence="7">
    <location>
        <position position="97"/>
    </location>
    <ligand>
        <name>Fe cation</name>
        <dbReference type="ChEBI" id="CHEBI:24875"/>
    </ligand>
</feature>
<dbReference type="GO" id="GO:0006879">
    <property type="term" value="P:intracellular iron ion homeostasis"/>
    <property type="evidence" value="ECO:0007669"/>
    <property type="project" value="TreeGrafter"/>
</dbReference>
<dbReference type="GO" id="GO:0005506">
    <property type="term" value="F:iron ion binding"/>
    <property type="evidence" value="ECO:0007669"/>
    <property type="project" value="UniProtKB-UniRule"/>
</dbReference>
<keyword evidence="5 7" id="KW-0560">Oxidoreductase</keyword>
<keyword evidence="2 7" id="KW-0479">Metal-binding</keyword>
<evidence type="ECO:0000256" key="6">
    <source>
        <dbReference type="ARBA" id="ARBA00023004"/>
    </source>
</evidence>
<dbReference type="GO" id="GO:0031418">
    <property type="term" value="F:L-ascorbic acid binding"/>
    <property type="evidence" value="ECO:0007669"/>
    <property type="project" value="UniProtKB-KW"/>
</dbReference>
<keyword evidence="3 7" id="KW-0847">Vitamin C</keyword>
<dbReference type="InterPro" id="IPR023550">
    <property type="entry name" value="PKHD_hydroxylase"/>
</dbReference>
<name>A0A397Q0X0_9HYPH</name>
<dbReference type="SUPFAM" id="SSF51197">
    <property type="entry name" value="Clavaminate synthase-like"/>
    <property type="match status" value="1"/>
</dbReference>
<evidence type="ECO:0000256" key="5">
    <source>
        <dbReference type="ARBA" id="ARBA00023002"/>
    </source>
</evidence>
<dbReference type="GO" id="GO:0006974">
    <property type="term" value="P:DNA damage response"/>
    <property type="evidence" value="ECO:0007669"/>
    <property type="project" value="TreeGrafter"/>
</dbReference>
<evidence type="ECO:0000313" key="10">
    <source>
        <dbReference type="Proteomes" id="UP000266273"/>
    </source>
</evidence>
<keyword evidence="10" id="KW-1185">Reference proteome</keyword>
<accession>A0A397Q0X0</accession>
<evidence type="ECO:0000256" key="1">
    <source>
        <dbReference type="ARBA" id="ARBA00001961"/>
    </source>
</evidence>
<evidence type="ECO:0000256" key="2">
    <source>
        <dbReference type="ARBA" id="ARBA00022723"/>
    </source>
</evidence>
<dbReference type="PROSITE" id="PS51471">
    <property type="entry name" value="FE2OG_OXY"/>
    <property type="match status" value="1"/>
</dbReference>
<feature type="binding site" evidence="7">
    <location>
        <position position="95"/>
    </location>
    <ligand>
        <name>Fe cation</name>
        <dbReference type="ChEBI" id="CHEBI:24875"/>
    </ligand>
</feature>
<dbReference type="AlphaFoldDB" id="A0A397Q0X0"/>
<evidence type="ECO:0000256" key="4">
    <source>
        <dbReference type="ARBA" id="ARBA00022964"/>
    </source>
</evidence>
<evidence type="ECO:0000313" key="9">
    <source>
        <dbReference type="EMBL" id="RIA55046.1"/>
    </source>
</evidence>
<dbReference type="PANTHER" id="PTHR41536">
    <property type="entry name" value="PKHD-TYPE HYDROXYLASE YBIX"/>
    <property type="match status" value="1"/>
</dbReference>
<dbReference type="GO" id="GO:0016706">
    <property type="term" value="F:2-oxoglutarate-dependent dioxygenase activity"/>
    <property type="evidence" value="ECO:0007669"/>
    <property type="project" value="UniProtKB-UniRule"/>
</dbReference>
<gene>
    <name evidence="9" type="ORF">BXY53_0099</name>
</gene>
<feature type="binding site" evidence="7">
    <location>
        <position position="152"/>
    </location>
    <ligand>
        <name>Fe cation</name>
        <dbReference type="ChEBI" id="CHEBI:24875"/>
    </ligand>
</feature>
<evidence type="ECO:0000259" key="8">
    <source>
        <dbReference type="PROSITE" id="PS51471"/>
    </source>
</evidence>
<feature type="binding site" evidence="7">
    <location>
        <position position="162"/>
    </location>
    <ligand>
        <name>2-oxoglutarate</name>
        <dbReference type="ChEBI" id="CHEBI:16810"/>
    </ligand>
</feature>
<dbReference type="Gene3D" id="4.10.860.20">
    <property type="entry name" value="Rabenosyn, Rab binding domain"/>
    <property type="match status" value="1"/>
</dbReference>
<dbReference type="Proteomes" id="UP000266273">
    <property type="component" value="Unassembled WGS sequence"/>
</dbReference>
<dbReference type="Gene3D" id="2.60.120.620">
    <property type="entry name" value="q2cbj1_9rhob like domain"/>
    <property type="match status" value="1"/>
</dbReference>
<evidence type="ECO:0000256" key="3">
    <source>
        <dbReference type="ARBA" id="ARBA00022896"/>
    </source>
</evidence>
<dbReference type="EMBL" id="QXDF01000001">
    <property type="protein sequence ID" value="RIA55046.1"/>
    <property type="molecule type" value="Genomic_DNA"/>
</dbReference>
<dbReference type="OrthoDB" id="9812472at2"/>
<dbReference type="RefSeq" id="WP_119060002.1">
    <property type="nucleotide sequence ID" value="NZ_QXDF01000001.1"/>
</dbReference>
<keyword evidence="6 7" id="KW-0408">Iron</keyword>
<organism evidence="9 10">
    <name type="scientific">Dichotomicrobium thermohalophilum</name>
    <dbReference type="NCBI Taxonomy" id="933063"/>
    <lineage>
        <taxon>Bacteria</taxon>
        <taxon>Pseudomonadati</taxon>
        <taxon>Pseudomonadota</taxon>
        <taxon>Alphaproteobacteria</taxon>
        <taxon>Hyphomicrobiales</taxon>
        <taxon>Hyphomicrobiaceae</taxon>
        <taxon>Dichotomicrobium</taxon>
    </lineage>
</organism>
<dbReference type="PANTHER" id="PTHR41536:SF1">
    <property type="entry name" value="PKHD-TYPE HYDROXYLASE YBIX"/>
    <property type="match status" value="1"/>
</dbReference>
<dbReference type="InterPro" id="IPR005123">
    <property type="entry name" value="Oxoglu/Fe-dep_dioxygenase_dom"/>
</dbReference>
<sequence>MFLVLGEVLDHYEVAALREAAGELDFQDGRATAGKYAKPVKHNEQAAASPALDAITEKVKTTLTKNRLFKAAARPRRFVRLLVSRYSPGMEYGLHVDDAIMDGQRTDLSFTLFLSPSDAYSGGGLVIDDPLEARTIRLEAGEMVLYPSNTLHRVEPVTQGERLAVVGWVASWVRDPQRREILFDLEMTASELFAREGKSSTIDRLNKARTNLLRMWADD</sequence>
<reference evidence="9 10" key="1">
    <citation type="submission" date="2018-08" db="EMBL/GenBank/DDBJ databases">
        <title>Genomic Encyclopedia of Archaeal and Bacterial Type Strains, Phase II (KMG-II): from individual species to whole genera.</title>
        <authorList>
            <person name="Goeker M."/>
        </authorList>
    </citation>
    <scope>NUCLEOTIDE SEQUENCE [LARGE SCALE GENOMIC DNA]</scope>
    <source>
        <strain evidence="9 10">DSM 5002</strain>
    </source>
</reference>